<dbReference type="InterPro" id="IPR037238">
    <property type="entry name" value="YbiA-like_sf"/>
</dbReference>
<dbReference type="Pfam" id="PF08719">
    <property type="entry name" value="NADAR"/>
    <property type="match status" value="1"/>
</dbReference>
<evidence type="ECO:0000259" key="1">
    <source>
        <dbReference type="Pfam" id="PF08719"/>
    </source>
</evidence>
<dbReference type="SUPFAM" id="SSF143990">
    <property type="entry name" value="YbiA-like"/>
    <property type="match status" value="1"/>
</dbReference>
<proteinExistence type="predicted"/>
<evidence type="ECO:0000313" key="2">
    <source>
        <dbReference type="EMBL" id="QHU00888.1"/>
    </source>
</evidence>
<dbReference type="AlphaFoldDB" id="A0A6C0JA86"/>
<name>A0A6C0JA86_9ZZZZ</name>
<reference evidence="2" key="1">
    <citation type="journal article" date="2020" name="Nature">
        <title>Giant virus diversity and host interactions through global metagenomics.</title>
        <authorList>
            <person name="Schulz F."/>
            <person name="Roux S."/>
            <person name="Paez-Espino D."/>
            <person name="Jungbluth S."/>
            <person name="Walsh D.A."/>
            <person name="Denef V.J."/>
            <person name="McMahon K.D."/>
            <person name="Konstantinidis K.T."/>
            <person name="Eloe-Fadrosh E.A."/>
            <person name="Kyrpides N.C."/>
            <person name="Woyke T."/>
        </authorList>
    </citation>
    <scope>NUCLEOTIDE SEQUENCE</scope>
    <source>
        <strain evidence="2">GVMAG-M-3300025860-20</strain>
    </source>
</reference>
<protein>
    <recommendedName>
        <fullName evidence="1">NADAR domain-containing protein</fullName>
    </recommendedName>
</protein>
<accession>A0A6C0JA86</accession>
<dbReference type="EMBL" id="MN740330">
    <property type="protein sequence ID" value="QHU00888.1"/>
    <property type="molecule type" value="Genomic_DNA"/>
</dbReference>
<sequence>MKFRNGSPESEEYIEIIRNSDSPFKSKILGTLKKSRFSRKWKVNKKTDVRIINDVLDIYSHLSPRDDWNDVKYIIMMQALYAKFNQNKPIYTVLMKTGDAILIEHTSRDKIWGDGGSGTGLNLLGKALMETREILL</sequence>
<organism evidence="2">
    <name type="scientific">viral metagenome</name>
    <dbReference type="NCBI Taxonomy" id="1070528"/>
    <lineage>
        <taxon>unclassified sequences</taxon>
        <taxon>metagenomes</taxon>
        <taxon>organismal metagenomes</taxon>
    </lineage>
</organism>
<dbReference type="Gene3D" id="1.10.357.40">
    <property type="entry name" value="YbiA-like"/>
    <property type="match status" value="1"/>
</dbReference>
<dbReference type="InterPro" id="IPR012816">
    <property type="entry name" value="NADAR"/>
</dbReference>
<dbReference type="CDD" id="cd15457">
    <property type="entry name" value="NADAR"/>
    <property type="match status" value="1"/>
</dbReference>
<feature type="domain" description="NADAR" evidence="1">
    <location>
        <begin position="61"/>
        <end position="135"/>
    </location>
</feature>